<evidence type="ECO:0000313" key="2">
    <source>
        <dbReference type="EMBL" id="GFR06244.1"/>
    </source>
</evidence>
<evidence type="ECO:0000313" key="3">
    <source>
        <dbReference type="Proteomes" id="UP000887116"/>
    </source>
</evidence>
<protein>
    <submittedName>
        <fullName evidence="2">Uncharacterized protein</fullName>
    </submittedName>
</protein>
<name>A0A8X6HN17_TRICU</name>
<accession>A0A8X6HN17</accession>
<organism evidence="2 3">
    <name type="scientific">Trichonephila clavata</name>
    <name type="common">Joro spider</name>
    <name type="synonym">Nephila clavata</name>
    <dbReference type="NCBI Taxonomy" id="2740835"/>
    <lineage>
        <taxon>Eukaryota</taxon>
        <taxon>Metazoa</taxon>
        <taxon>Ecdysozoa</taxon>
        <taxon>Arthropoda</taxon>
        <taxon>Chelicerata</taxon>
        <taxon>Arachnida</taxon>
        <taxon>Araneae</taxon>
        <taxon>Araneomorphae</taxon>
        <taxon>Entelegynae</taxon>
        <taxon>Araneoidea</taxon>
        <taxon>Nephilidae</taxon>
        <taxon>Trichonephila</taxon>
    </lineage>
</organism>
<keyword evidence="3" id="KW-1185">Reference proteome</keyword>
<reference evidence="2" key="1">
    <citation type="submission" date="2020-07" db="EMBL/GenBank/DDBJ databases">
        <title>Multicomponent nature underlies the extraordinary mechanical properties of spider dragline silk.</title>
        <authorList>
            <person name="Kono N."/>
            <person name="Nakamura H."/>
            <person name="Mori M."/>
            <person name="Yoshida Y."/>
            <person name="Ohtoshi R."/>
            <person name="Malay A.D."/>
            <person name="Moran D.A.P."/>
            <person name="Tomita M."/>
            <person name="Numata K."/>
            <person name="Arakawa K."/>
        </authorList>
    </citation>
    <scope>NUCLEOTIDE SEQUENCE</scope>
</reference>
<dbReference type="EMBL" id="BMAO01006124">
    <property type="protein sequence ID" value="GFR06244.1"/>
    <property type="molecule type" value="Genomic_DNA"/>
</dbReference>
<sequence>MIVVWNSELCSTINSIDPQKPVQLFLQMASYSSAPTLTWVLEATARHRSDWNELTLKSILGKRFGGVSRSCETQPPTKSPMKENSFFR</sequence>
<comment type="caution">
    <text evidence="2">The sequence shown here is derived from an EMBL/GenBank/DDBJ whole genome shotgun (WGS) entry which is preliminary data.</text>
</comment>
<gene>
    <name evidence="2" type="ORF">TNCT_312011</name>
</gene>
<dbReference type="Proteomes" id="UP000887116">
    <property type="component" value="Unassembled WGS sequence"/>
</dbReference>
<proteinExistence type="predicted"/>
<feature type="region of interest" description="Disordered" evidence="1">
    <location>
        <begin position="67"/>
        <end position="88"/>
    </location>
</feature>
<dbReference type="AlphaFoldDB" id="A0A8X6HN17"/>
<evidence type="ECO:0000256" key="1">
    <source>
        <dbReference type="SAM" id="MobiDB-lite"/>
    </source>
</evidence>
<dbReference type="OrthoDB" id="10328685at2759"/>